<dbReference type="AlphaFoldDB" id="A0A834HCA8"/>
<name>A0A834HCA8_RHOSS</name>
<evidence type="ECO:0000313" key="1">
    <source>
        <dbReference type="EMBL" id="KAF7150542.1"/>
    </source>
</evidence>
<gene>
    <name evidence="1" type="ORF">RHSIM_Rhsim02G0011300</name>
</gene>
<comment type="caution">
    <text evidence="1">The sequence shown here is derived from an EMBL/GenBank/DDBJ whole genome shotgun (WGS) entry which is preliminary data.</text>
</comment>
<protein>
    <submittedName>
        <fullName evidence="1">Uncharacterized protein</fullName>
    </submittedName>
</protein>
<proteinExistence type="predicted"/>
<dbReference type="Proteomes" id="UP000626092">
    <property type="component" value="Unassembled WGS sequence"/>
</dbReference>
<accession>A0A834HCA8</accession>
<keyword evidence="2" id="KW-1185">Reference proteome</keyword>
<dbReference type="EMBL" id="WJXA01000002">
    <property type="protein sequence ID" value="KAF7150542.1"/>
    <property type="molecule type" value="Genomic_DNA"/>
</dbReference>
<sequence length="117" mass="12887">MSQLFDEMDAVDVGTCSAFFSGLLRNGFVDEAQMKSLGWIERVLVWSATMVEGIAALQALRWASSKNCRHVHILTDASEVVSGIKDFIALAATFDRVTEAKVPQKTAVTLPKELERL</sequence>
<dbReference type="OrthoDB" id="1810960at2759"/>
<reference evidence="1" key="1">
    <citation type="submission" date="2019-11" db="EMBL/GenBank/DDBJ databases">
        <authorList>
            <person name="Liu Y."/>
            <person name="Hou J."/>
            <person name="Li T.-Q."/>
            <person name="Guan C.-H."/>
            <person name="Wu X."/>
            <person name="Wu H.-Z."/>
            <person name="Ling F."/>
            <person name="Zhang R."/>
            <person name="Shi X.-G."/>
            <person name="Ren J.-P."/>
            <person name="Chen E.-F."/>
            <person name="Sun J.-M."/>
        </authorList>
    </citation>
    <scope>NUCLEOTIDE SEQUENCE</scope>
    <source>
        <strain evidence="1">Adult_tree_wgs_1</strain>
        <tissue evidence="1">Leaves</tissue>
    </source>
</reference>
<organism evidence="1 2">
    <name type="scientific">Rhododendron simsii</name>
    <name type="common">Sims's rhododendron</name>
    <dbReference type="NCBI Taxonomy" id="118357"/>
    <lineage>
        <taxon>Eukaryota</taxon>
        <taxon>Viridiplantae</taxon>
        <taxon>Streptophyta</taxon>
        <taxon>Embryophyta</taxon>
        <taxon>Tracheophyta</taxon>
        <taxon>Spermatophyta</taxon>
        <taxon>Magnoliopsida</taxon>
        <taxon>eudicotyledons</taxon>
        <taxon>Gunneridae</taxon>
        <taxon>Pentapetalae</taxon>
        <taxon>asterids</taxon>
        <taxon>Ericales</taxon>
        <taxon>Ericaceae</taxon>
        <taxon>Ericoideae</taxon>
        <taxon>Rhodoreae</taxon>
        <taxon>Rhododendron</taxon>
    </lineage>
</organism>
<evidence type="ECO:0000313" key="2">
    <source>
        <dbReference type="Proteomes" id="UP000626092"/>
    </source>
</evidence>